<accession>A0ABR2MYB9</accession>
<organism evidence="3 4">
    <name type="scientific">Platanthera guangdongensis</name>
    <dbReference type="NCBI Taxonomy" id="2320717"/>
    <lineage>
        <taxon>Eukaryota</taxon>
        <taxon>Viridiplantae</taxon>
        <taxon>Streptophyta</taxon>
        <taxon>Embryophyta</taxon>
        <taxon>Tracheophyta</taxon>
        <taxon>Spermatophyta</taxon>
        <taxon>Magnoliopsida</taxon>
        <taxon>Liliopsida</taxon>
        <taxon>Asparagales</taxon>
        <taxon>Orchidaceae</taxon>
        <taxon>Orchidoideae</taxon>
        <taxon>Orchideae</taxon>
        <taxon>Orchidinae</taxon>
        <taxon>Platanthera</taxon>
    </lineage>
</organism>
<feature type="compositionally biased region" description="Basic and acidic residues" evidence="1">
    <location>
        <begin position="115"/>
        <end position="126"/>
    </location>
</feature>
<gene>
    <name evidence="3" type="ORF">KSP40_PGU000886</name>
</gene>
<evidence type="ECO:0000313" key="3">
    <source>
        <dbReference type="EMBL" id="KAK8968554.1"/>
    </source>
</evidence>
<evidence type="ECO:0000256" key="1">
    <source>
        <dbReference type="SAM" id="MobiDB-lite"/>
    </source>
</evidence>
<evidence type="ECO:0000313" key="4">
    <source>
        <dbReference type="Proteomes" id="UP001412067"/>
    </source>
</evidence>
<feature type="region of interest" description="Disordered" evidence="1">
    <location>
        <begin position="112"/>
        <end position="131"/>
    </location>
</feature>
<keyword evidence="4" id="KW-1185">Reference proteome</keyword>
<evidence type="ECO:0000259" key="2">
    <source>
        <dbReference type="Pfam" id="PF25122"/>
    </source>
</evidence>
<dbReference type="Proteomes" id="UP001412067">
    <property type="component" value="Unassembled WGS sequence"/>
</dbReference>
<protein>
    <recommendedName>
        <fullName evidence="2">DUF7815 domain-containing protein</fullName>
    </recommendedName>
</protein>
<dbReference type="InterPro" id="IPR056717">
    <property type="entry name" value="DUF7815"/>
</dbReference>
<dbReference type="PANTHER" id="PTHR36308">
    <property type="entry name" value="DENTIN SIALOPHOSPHOPROTEIN-RELATED"/>
    <property type="match status" value="1"/>
</dbReference>
<dbReference type="Pfam" id="PF25122">
    <property type="entry name" value="DUF7815"/>
    <property type="match status" value="1"/>
</dbReference>
<feature type="domain" description="DUF7815" evidence="2">
    <location>
        <begin position="53"/>
        <end position="75"/>
    </location>
</feature>
<proteinExistence type="predicted"/>
<comment type="caution">
    <text evidence="3">The sequence shown here is derived from an EMBL/GenBank/DDBJ whole genome shotgun (WGS) entry which is preliminary data.</text>
</comment>
<name>A0ABR2MYB9_9ASPA</name>
<dbReference type="EMBL" id="JBBWWR010000004">
    <property type="protein sequence ID" value="KAK8968554.1"/>
    <property type="molecule type" value="Genomic_DNA"/>
</dbReference>
<reference evidence="3 4" key="1">
    <citation type="journal article" date="2022" name="Nat. Plants">
        <title>Genomes of leafy and leafless Platanthera orchids illuminate the evolution of mycoheterotrophy.</title>
        <authorList>
            <person name="Li M.H."/>
            <person name="Liu K.W."/>
            <person name="Li Z."/>
            <person name="Lu H.C."/>
            <person name="Ye Q.L."/>
            <person name="Zhang D."/>
            <person name="Wang J.Y."/>
            <person name="Li Y.F."/>
            <person name="Zhong Z.M."/>
            <person name="Liu X."/>
            <person name="Yu X."/>
            <person name="Liu D.K."/>
            <person name="Tu X.D."/>
            <person name="Liu B."/>
            <person name="Hao Y."/>
            <person name="Liao X.Y."/>
            <person name="Jiang Y.T."/>
            <person name="Sun W.H."/>
            <person name="Chen J."/>
            <person name="Chen Y.Q."/>
            <person name="Ai Y."/>
            <person name="Zhai J.W."/>
            <person name="Wu S.S."/>
            <person name="Zhou Z."/>
            <person name="Hsiao Y.Y."/>
            <person name="Wu W.L."/>
            <person name="Chen Y.Y."/>
            <person name="Lin Y.F."/>
            <person name="Hsu J.L."/>
            <person name="Li C.Y."/>
            <person name="Wang Z.W."/>
            <person name="Zhao X."/>
            <person name="Zhong W.Y."/>
            <person name="Ma X.K."/>
            <person name="Ma L."/>
            <person name="Huang J."/>
            <person name="Chen G.Z."/>
            <person name="Huang M.Z."/>
            <person name="Huang L."/>
            <person name="Peng D.H."/>
            <person name="Luo Y.B."/>
            <person name="Zou S.Q."/>
            <person name="Chen S.P."/>
            <person name="Lan S."/>
            <person name="Tsai W.C."/>
            <person name="Van de Peer Y."/>
            <person name="Liu Z.J."/>
        </authorList>
    </citation>
    <scope>NUCLEOTIDE SEQUENCE [LARGE SCALE GENOMIC DNA]</scope>
    <source>
        <strain evidence="3">Lor288</strain>
    </source>
</reference>
<dbReference type="PANTHER" id="PTHR36308:SF1">
    <property type="entry name" value="DENTIN SIALOPHOSPHOPROTEIN-RELATED"/>
    <property type="match status" value="1"/>
</dbReference>
<sequence>MASNFPSDLFRDIQTSMRRAAGMPLYDPSDPTLSSVPSVEETVAALDPSLPDYLCCKICHGGLCRGINSTLCIFCDAEQRVEGIPLKISFNTTAGYRKFLQSLNLDGSEMANLEAESKESRKDQDSPKGGITLSNLLDLELIWPRDVEKSDNNSSSKAPSQVASVSLSGINLDTFFSDQENEVFSRSTSSDTTSNAGQVSAHDGNILAVTSNTSLFATRNETAACVQNATAEKFMPTEQNVNHHVSLFSKSPKNVFYKGQKLLDVVNSSDAIGGDSEDSFTDWETDFQSASSVIFETKSKPIDPFQYSADFQYGKSTVVTEEPVEIDPFQNSADFQSTKSTTSTVKSVEIDPFQKPTDFQCANYTAATIDSVQNDPFQNSADFQSADSTAASMESVQINLFLNTSNSHSYNPTDLTMDSSIIDLFQNTAGFQSTKFETVATMSTFADCFQSLSAPQSTNSGMVGTDSRHIDHLKNLITEKSDHSTNTGHSPSEDWFQDDMISHTSTTILKEFDQFESINSSCVGEVKNEKEESPASNRKILNHHVADLFDSWQDFTTSSNALGNLSSLQPLANEKVHTLSSEDKSGDFENLEFGSFMQSDLVSGALNDILSTNDVNSVEDGDSGAHRRNSSIEKTGKASTIYRGIDIDDEIPDASKYKQDMLLAQMPDLSFMLEESLFIPKQPSTSELNT</sequence>